<protein>
    <submittedName>
        <fullName evidence="7">Iron complex transport system substrate-binding protein</fullName>
    </submittedName>
</protein>
<dbReference type="PROSITE" id="PS50983">
    <property type="entry name" value="FE_B12_PBP"/>
    <property type="match status" value="1"/>
</dbReference>
<keyword evidence="8" id="KW-1185">Reference proteome</keyword>
<reference evidence="7 8" key="1">
    <citation type="submission" date="2018-08" db="EMBL/GenBank/DDBJ databases">
        <title>Genomic Encyclopedia of Type Strains, Phase III (KMG-III): the genomes of soil and plant-associated and newly described type strains.</title>
        <authorList>
            <person name="Whitman W."/>
        </authorList>
    </citation>
    <scope>NUCLEOTIDE SEQUENCE [LARGE SCALE GENOMIC DNA]</scope>
    <source>
        <strain evidence="7 8">CGMCC 1.10966</strain>
    </source>
</reference>
<dbReference type="GO" id="GO:0030288">
    <property type="term" value="C:outer membrane-bounded periplasmic space"/>
    <property type="evidence" value="ECO:0007669"/>
    <property type="project" value="TreeGrafter"/>
</dbReference>
<dbReference type="OrthoDB" id="2241086at2"/>
<comment type="caution">
    <text evidence="7">The sequence shown here is derived from an EMBL/GenBank/DDBJ whole genome shotgun (WGS) entry which is preliminary data.</text>
</comment>
<dbReference type="InterPro" id="IPR051313">
    <property type="entry name" value="Bact_iron-sidero_bind"/>
</dbReference>
<dbReference type="FunFam" id="3.40.50.1980:FF:000017">
    <property type="entry name" value="ABC transporter substrate-binding protein"/>
    <property type="match status" value="1"/>
</dbReference>
<dbReference type="Pfam" id="PF01497">
    <property type="entry name" value="Peripla_BP_2"/>
    <property type="match status" value="1"/>
</dbReference>
<evidence type="ECO:0000256" key="2">
    <source>
        <dbReference type="ARBA" id="ARBA00008814"/>
    </source>
</evidence>
<dbReference type="AlphaFoldDB" id="A0A3D9S1W4"/>
<accession>A0A3D9S1W4</accession>
<dbReference type="PANTHER" id="PTHR30532:SF26">
    <property type="entry name" value="IRON(3+)-HYDROXAMATE-BINDING PROTEIN FHUD"/>
    <property type="match status" value="1"/>
</dbReference>
<sequence length="292" mass="31620">MNRLLIPVVLLFVLALSACGSSGDKNNASNANTNAAANTTANAGGDAAANDNAEATNDAAATNASAESGTITYQSEAGPVEVPANPQRVVVLAGFTGDIIKLGVPINGVDSWSKTNPNFQDKLKDVAEVSDENVEKILELKPDLIIGMDNVKNLDKLRQIAPTVVYTYNKVDYLTQYLEIGKLLNKEKEAQTWIDDFKARAAKAGEEIKAKIGADKTVSVIESYDKQLYVYGDAWGRGTEILYQAMGLPMPAKVKEMTKKDGYYALSTEVLPDFIEESPLWSIPLPNLKREM</sequence>
<dbReference type="EMBL" id="QTTN01000010">
    <property type="protein sequence ID" value="REE86444.1"/>
    <property type="molecule type" value="Genomic_DNA"/>
</dbReference>
<evidence type="ECO:0000313" key="8">
    <source>
        <dbReference type="Proteomes" id="UP000256304"/>
    </source>
</evidence>
<organism evidence="7 8">
    <name type="scientific">Paenibacillus taihuensis</name>
    <dbReference type="NCBI Taxonomy" id="1156355"/>
    <lineage>
        <taxon>Bacteria</taxon>
        <taxon>Bacillati</taxon>
        <taxon>Bacillota</taxon>
        <taxon>Bacilli</taxon>
        <taxon>Bacillales</taxon>
        <taxon>Paenibacillaceae</taxon>
        <taxon>Paenibacillus</taxon>
    </lineage>
</organism>
<name>A0A3D9S1W4_9BACL</name>
<feature type="chain" id="PRO_5039421499" evidence="5">
    <location>
        <begin position="21"/>
        <end position="292"/>
    </location>
</feature>
<dbReference type="Proteomes" id="UP000256304">
    <property type="component" value="Unassembled WGS sequence"/>
</dbReference>
<keyword evidence="3" id="KW-0813">Transport</keyword>
<feature type="domain" description="Fe/B12 periplasmic-binding" evidence="6">
    <location>
        <begin position="87"/>
        <end position="292"/>
    </location>
</feature>
<feature type="signal peptide" evidence="5">
    <location>
        <begin position="1"/>
        <end position="20"/>
    </location>
</feature>
<dbReference type="PANTHER" id="PTHR30532">
    <property type="entry name" value="IRON III DICITRATE-BINDING PERIPLASMIC PROTEIN"/>
    <property type="match status" value="1"/>
</dbReference>
<evidence type="ECO:0000256" key="4">
    <source>
        <dbReference type="ARBA" id="ARBA00022729"/>
    </source>
</evidence>
<gene>
    <name evidence="7" type="ORF">A8990_11053</name>
</gene>
<proteinExistence type="inferred from homology"/>
<dbReference type="SUPFAM" id="SSF53807">
    <property type="entry name" value="Helical backbone' metal receptor"/>
    <property type="match status" value="1"/>
</dbReference>
<dbReference type="CDD" id="cd01138">
    <property type="entry name" value="FeuA"/>
    <property type="match status" value="1"/>
</dbReference>
<comment type="similarity">
    <text evidence="2">Belongs to the bacterial solute-binding protein 8 family.</text>
</comment>
<evidence type="ECO:0000256" key="5">
    <source>
        <dbReference type="SAM" id="SignalP"/>
    </source>
</evidence>
<dbReference type="RefSeq" id="WP_116189017.1">
    <property type="nucleotide sequence ID" value="NZ_QTTN01000010.1"/>
</dbReference>
<dbReference type="InterPro" id="IPR002491">
    <property type="entry name" value="ABC_transptr_periplasmic_BD"/>
</dbReference>
<dbReference type="PROSITE" id="PS51257">
    <property type="entry name" value="PROKAR_LIPOPROTEIN"/>
    <property type="match status" value="1"/>
</dbReference>
<evidence type="ECO:0000256" key="3">
    <source>
        <dbReference type="ARBA" id="ARBA00022448"/>
    </source>
</evidence>
<evidence type="ECO:0000259" key="6">
    <source>
        <dbReference type="PROSITE" id="PS50983"/>
    </source>
</evidence>
<dbReference type="Gene3D" id="3.40.50.1980">
    <property type="entry name" value="Nitrogenase molybdenum iron protein domain"/>
    <property type="match status" value="2"/>
</dbReference>
<keyword evidence="4 5" id="KW-0732">Signal</keyword>
<evidence type="ECO:0000256" key="1">
    <source>
        <dbReference type="ARBA" id="ARBA00004196"/>
    </source>
</evidence>
<dbReference type="GO" id="GO:1901678">
    <property type="term" value="P:iron coordination entity transport"/>
    <property type="evidence" value="ECO:0007669"/>
    <property type="project" value="UniProtKB-ARBA"/>
</dbReference>
<evidence type="ECO:0000313" key="7">
    <source>
        <dbReference type="EMBL" id="REE86444.1"/>
    </source>
</evidence>
<comment type="subcellular location">
    <subcellularLocation>
        <location evidence="1">Cell envelope</location>
    </subcellularLocation>
</comment>